<dbReference type="GO" id="GO:0033194">
    <property type="term" value="P:response to hydroperoxide"/>
    <property type="evidence" value="ECO:0007669"/>
    <property type="project" value="TreeGrafter"/>
</dbReference>
<reference evidence="1 2" key="1">
    <citation type="submission" date="2020-07" db="EMBL/GenBank/DDBJ databases">
        <title>Sequencing the genomes of 1000 actinobacteria strains.</title>
        <authorList>
            <person name="Klenk H.-P."/>
        </authorList>
    </citation>
    <scope>NUCLEOTIDE SEQUENCE [LARGE SCALE GENOMIC DNA]</scope>
    <source>
        <strain evidence="1 2">DSM 7487</strain>
    </source>
</reference>
<sequence length="247" mass="25898">MLVLLPPSETKWAGPQRGAPARLDALSHPALTAAREQVLDALVEVSARPDAADLLGAGASLADVVAANTTLRTRPAAKVSQVYTGVLYDALDLPTLPAAAAERVLVVSALWGVLRPRDRVPGYRLSMGTSLPGVGPLAAFWRPRLAEVLAPRGVVVDCRSAAYAAAWAPDADTARRTVGVRVLSGGKVVSHAAKHTRGLVARHLLTRPGRPPRTPAALHDAVVEAFGAKLLEPSRRGGSWTLEVEAP</sequence>
<dbReference type="AlphaFoldDB" id="A0A7Y9DP79"/>
<dbReference type="Proteomes" id="UP000521922">
    <property type="component" value="Unassembled WGS sequence"/>
</dbReference>
<evidence type="ECO:0000313" key="2">
    <source>
        <dbReference type="Proteomes" id="UP000521922"/>
    </source>
</evidence>
<evidence type="ECO:0000313" key="1">
    <source>
        <dbReference type="EMBL" id="NYD24225.1"/>
    </source>
</evidence>
<comment type="caution">
    <text evidence="1">The sequence shown here is derived from an EMBL/GenBank/DDBJ whole genome shotgun (WGS) entry which is preliminary data.</text>
</comment>
<accession>A0A7Y9DP79</accession>
<dbReference type="EMBL" id="JACCBB010000001">
    <property type="protein sequence ID" value="NYD24225.1"/>
    <property type="molecule type" value="Genomic_DNA"/>
</dbReference>
<name>A0A7Y9DP79_9ACTN</name>
<dbReference type="Pfam" id="PF03883">
    <property type="entry name" value="H2O2_YaaD"/>
    <property type="match status" value="1"/>
</dbReference>
<dbReference type="GO" id="GO:0005829">
    <property type="term" value="C:cytosol"/>
    <property type="evidence" value="ECO:0007669"/>
    <property type="project" value="TreeGrafter"/>
</dbReference>
<dbReference type="PANTHER" id="PTHR30283">
    <property type="entry name" value="PEROXIDE STRESS RESPONSE PROTEIN YAAA"/>
    <property type="match status" value="1"/>
</dbReference>
<keyword evidence="2" id="KW-1185">Reference proteome</keyword>
<dbReference type="PANTHER" id="PTHR30283:SF4">
    <property type="entry name" value="PEROXIDE STRESS RESISTANCE PROTEIN YAAA"/>
    <property type="match status" value="1"/>
</dbReference>
<dbReference type="InterPro" id="IPR005583">
    <property type="entry name" value="YaaA"/>
</dbReference>
<dbReference type="RefSeq" id="WP_179754480.1">
    <property type="nucleotide sequence ID" value="NZ_BAAAGN010000030.1"/>
</dbReference>
<gene>
    <name evidence="1" type="ORF">BJ968_003765</name>
</gene>
<organism evidence="1 2">
    <name type="scientific">Kineococcus aurantiacus</name>
    <dbReference type="NCBI Taxonomy" id="37633"/>
    <lineage>
        <taxon>Bacteria</taxon>
        <taxon>Bacillati</taxon>
        <taxon>Actinomycetota</taxon>
        <taxon>Actinomycetes</taxon>
        <taxon>Kineosporiales</taxon>
        <taxon>Kineosporiaceae</taxon>
        <taxon>Kineococcus</taxon>
    </lineage>
</organism>
<proteinExistence type="predicted"/>
<protein>
    <recommendedName>
        <fullName evidence="3">Peroxide stress protein YaaA</fullName>
    </recommendedName>
</protein>
<evidence type="ECO:0008006" key="3">
    <source>
        <dbReference type="Google" id="ProtNLM"/>
    </source>
</evidence>